<evidence type="ECO:0000259" key="7">
    <source>
        <dbReference type="PROSITE" id="PS50853"/>
    </source>
</evidence>
<dbReference type="GO" id="GO:0008270">
    <property type="term" value="F:zinc ion binding"/>
    <property type="evidence" value="ECO:0007669"/>
    <property type="project" value="UniProtKB-KW"/>
</dbReference>
<feature type="domain" description="Fibronectin type-III" evidence="7">
    <location>
        <begin position="467"/>
        <end position="564"/>
    </location>
</feature>
<dbReference type="InterPro" id="IPR056990">
    <property type="entry name" value="VIN3-like_C"/>
</dbReference>
<dbReference type="InterPro" id="IPR003961">
    <property type="entry name" value="FN3_dom"/>
</dbReference>
<reference evidence="9" key="1">
    <citation type="journal article" date="2007" name="Nature">
        <title>The grapevine genome sequence suggests ancestral hexaploidization in major angiosperm phyla.</title>
        <authorList>
            <consortium name="The French-Italian Public Consortium for Grapevine Genome Characterization."/>
            <person name="Jaillon O."/>
            <person name="Aury J.-M."/>
            <person name="Noel B."/>
            <person name="Policriti A."/>
            <person name="Clepet C."/>
            <person name="Casagrande A."/>
            <person name="Choisne N."/>
            <person name="Aubourg S."/>
            <person name="Vitulo N."/>
            <person name="Jubin C."/>
            <person name="Vezzi A."/>
            <person name="Legeai F."/>
            <person name="Hugueney P."/>
            <person name="Dasilva C."/>
            <person name="Horner D."/>
            <person name="Mica E."/>
            <person name="Jublot D."/>
            <person name="Poulain J."/>
            <person name="Bruyere C."/>
            <person name="Billault A."/>
            <person name="Segurens B."/>
            <person name="Gouyvenoux M."/>
            <person name="Ugarte E."/>
            <person name="Cattonaro F."/>
            <person name="Anthouard V."/>
            <person name="Vico V."/>
            <person name="Del Fabbro C."/>
            <person name="Alaux M."/>
            <person name="Di Gaspero G."/>
            <person name="Dumas V."/>
            <person name="Felice N."/>
            <person name="Paillard S."/>
            <person name="Juman I."/>
            <person name="Moroldo M."/>
            <person name="Scalabrin S."/>
            <person name="Canaguier A."/>
            <person name="Le Clainche I."/>
            <person name="Malacrida G."/>
            <person name="Durand E."/>
            <person name="Pesole G."/>
            <person name="Laucou V."/>
            <person name="Chatelet P."/>
            <person name="Merdinoglu D."/>
            <person name="Delledonne M."/>
            <person name="Pezzotti M."/>
            <person name="Lecharny A."/>
            <person name="Scarpelli C."/>
            <person name="Artiguenave F."/>
            <person name="Pe M.E."/>
            <person name="Valle G."/>
            <person name="Morgante M."/>
            <person name="Caboche M."/>
            <person name="Adam-Blondon A.-F."/>
            <person name="Weissenbach J."/>
            <person name="Quetier F."/>
            <person name="Wincker P."/>
        </authorList>
    </citation>
    <scope>NUCLEOTIDE SEQUENCE [LARGE SCALE GENOMIC DNA]</scope>
    <source>
        <strain evidence="9">cv. Pinot noir / PN40024</strain>
    </source>
</reference>
<dbReference type="InParanoid" id="F6H3G4"/>
<dbReference type="Pfam" id="PF23380">
    <property type="entry name" value="VIN3_C"/>
    <property type="match status" value="1"/>
</dbReference>
<dbReference type="PROSITE" id="PS50853">
    <property type="entry name" value="FN3"/>
    <property type="match status" value="1"/>
</dbReference>
<dbReference type="InterPro" id="IPR032881">
    <property type="entry name" value="Oberon-like_PHD"/>
</dbReference>
<dbReference type="InterPro" id="IPR013783">
    <property type="entry name" value="Ig-like_fold"/>
</dbReference>
<dbReference type="SUPFAM" id="SSF49265">
    <property type="entry name" value="Fibronectin type III"/>
    <property type="match status" value="1"/>
</dbReference>
<evidence type="ECO:0000313" key="9">
    <source>
        <dbReference type="Proteomes" id="UP000009183"/>
    </source>
</evidence>
<dbReference type="InterPro" id="IPR026960">
    <property type="entry name" value="RVT-Znf"/>
</dbReference>
<dbReference type="GO" id="GO:0010048">
    <property type="term" value="P:vernalization response"/>
    <property type="evidence" value="ECO:0007669"/>
    <property type="project" value="InterPro"/>
</dbReference>
<dbReference type="Gene3D" id="2.60.40.10">
    <property type="entry name" value="Immunoglobulins"/>
    <property type="match status" value="1"/>
</dbReference>
<evidence type="ECO:0000256" key="5">
    <source>
        <dbReference type="ARBA" id="ARBA00023242"/>
    </source>
</evidence>
<dbReference type="InterPro" id="IPR044514">
    <property type="entry name" value="VIN3-like"/>
</dbReference>
<feature type="region of interest" description="Disordered" evidence="6">
    <location>
        <begin position="633"/>
        <end position="652"/>
    </location>
</feature>
<evidence type="ECO:0000256" key="4">
    <source>
        <dbReference type="ARBA" id="ARBA00022833"/>
    </source>
</evidence>
<accession>F6H3G4</accession>
<gene>
    <name evidence="8" type="ordered locus">VIT_04s0008g04380</name>
</gene>
<dbReference type="AlphaFoldDB" id="F6H3G4"/>
<feature type="region of interest" description="Disordered" evidence="6">
    <location>
        <begin position="216"/>
        <end position="256"/>
    </location>
</feature>
<dbReference type="HOGENOM" id="CLU_016873_1_0_1"/>
<dbReference type="InterPro" id="IPR058585">
    <property type="entry name" value="Fn3_VIN3"/>
</dbReference>
<dbReference type="EMBL" id="FN595231">
    <property type="protein sequence ID" value="CCB46752.1"/>
    <property type="molecule type" value="Genomic_DNA"/>
</dbReference>
<dbReference type="eggNOG" id="KOG1075">
    <property type="taxonomic scope" value="Eukaryota"/>
</dbReference>
<sequence length="853" mass="96617">MWDHSRGEGVWSPRFSRPFNDWEVEEVERLLVIIQGRRLNPLTEDCLLWKETKDGIFSVKSLYSILDSRRGVQFPINIIWNPCVPTKVSFFAWEAFWGKVLTLDQLKKRGRCLANRCFLCCEEEESIDHILIQCSKARVLWELVFALFGVSWVLPYSVRDTLSGWSGFNMGKKRRKVWKAVPSCIFWAVWKERNRIAFDNEELSLNRMTEQFVKMSNRNQEQRRHSSQTTGTQPSRKQPRKGGNPVRLPSAAGLTQDEESSNTRICKNSACRAVLSLDDIFCKRCSCCICHSFDDNKDPSLWLVCTSEFDKGDTCGLSCHIECAILRQKVGVVDLGQLMQLDGTYCCASCGKVTEILGCWKKQFIIAKEARRVDVLCYRISLCYRLLDGTSRFKELHKVVSDAKAKLETEVGPISGDSAKMARGIVSRLSVAADVQNLCSLAIEKVDARLNSISTANFNHRENSLGAAFIFLFEEVTASSLVLVLDEPDASPSDAVKGYMLWYCPSREEPSSKEPMRIFPRTQKRVLISNLQPGIEYLFRIIPYTDSGSLGHFEAKCFTRNVEINHKNFESEVVVPQNEISPDNERLDTRNETVPRTSSFKVQDLGKVLYLTSAEEQGSLEGLCSADVEECSGGSSAMRYETPEDEKPMPNSRELDLNVVSVPDLNAELTPPLESSRDEDNECTLEQVVEAEDDAVSHGLEKNDQSRSSGSHDSQTCKIRAIREVPAVESRTELCRKQTLSSKSEAYDCVSTLINGSPLQVCAGSGHLDRSYEYCVKIIRWLECEGHIGQEFRMKFLTWFSLRSTEQERRVVHAFIQTLIEDPSSLAGQLIDSFSDIVKSKRTRNGFCSELWH</sequence>
<protein>
    <recommendedName>
        <fullName evidence="7">Fibronectin type-III domain-containing protein</fullName>
    </recommendedName>
</protein>
<dbReference type="PANTHER" id="PTHR46286:SF1">
    <property type="entry name" value="VIN3-LIKE PROTEIN 1"/>
    <property type="match status" value="1"/>
</dbReference>
<dbReference type="CDD" id="cd00063">
    <property type="entry name" value="FN3"/>
    <property type="match status" value="1"/>
</dbReference>
<dbReference type="Pfam" id="PF07227">
    <property type="entry name" value="PHD_Oberon"/>
    <property type="match status" value="1"/>
</dbReference>
<evidence type="ECO:0000256" key="6">
    <source>
        <dbReference type="SAM" id="MobiDB-lite"/>
    </source>
</evidence>
<dbReference type="Pfam" id="PF13966">
    <property type="entry name" value="zf-RVT"/>
    <property type="match status" value="1"/>
</dbReference>
<keyword evidence="4" id="KW-0862">Zinc</keyword>
<feature type="compositionally biased region" description="Polar residues" evidence="6">
    <location>
        <begin position="227"/>
        <end position="236"/>
    </location>
</feature>
<evidence type="ECO:0000313" key="8">
    <source>
        <dbReference type="EMBL" id="CCB46752.1"/>
    </source>
</evidence>
<dbReference type="STRING" id="29760.F6H3G4"/>
<dbReference type="PaxDb" id="29760-VIT_04s0008g04380.t01"/>
<dbReference type="Proteomes" id="UP000009183">
    <property type="component" value="Chromosome 4"/>
</dbReference>
<dbReference type="GO" id="GO:0040029">
    <property type="term" value="P:epigenetic regulation of gene expression"/>
    <property type="evidence" value="ECO:0007669"/>
    <property type="project" value="InterPro"/>
</dbReference>
<dbReference type="PANTHER" id="PTHR46286">
    <property type="entry name" value="VIN3-LIKE PROTEIN 2-RELATED"/>
    <property type="match status" value="1"/>
</dbReference>
<keyword evidence="2" id="KW-0479">Metal-binding</keyword>
<dbReference type="InterPro" id="IPR036116">
    <property type="entry name" value="FN3_sf"/>
</dbReference>
<dbReference type="FunCoup" id="F6H3G4">
    <property type="interactions" value="1737"/>
</dbReference>
<name>F6H3G4_VITVI</name>
<dbReference type="GO" id="GO:0005634">
    <property type="term" value="C:nucleus"/>
    <property type="evidence" value="ECO:0007669"/>
    <property type="project" value="UniProtKB-SubCell"/>
</dbReference>
<dbReference type="OrthoDB" id="1925343at2759"/>
<comment type="subcellular location">
    <subcellularLocation>
        <location evidence="1">Nucleus</location>
    </subcellularLocation>
</comment>
<dbReference type="Pfam" id="PF23376">
    <property type="entry name" value="Fn3_VIN3"/>
    <property type="match status" value="1"/>
</dbReference>
<proteinExistence type="predicted"/>
<evidence type="ECO:0000256" key="2">
    <source>
        <dbReference type="ARBA" id="ARBA00022723"/>
    </source>
</evidence>
<keyword evidence="3" id="KW-0863">Zinc-finger</keyword>
<keyword evidence="9" id="KW-1185">Reference proteome</keyword>
<evidence type="ECO:0000256" key="1">
    <source>
        <dbReference type="ARBA" id="ARBA00004123"/>
    </source>
</evidence>
<feature type="compositionally biased region" description="Basic and acidic residues" evidence="6">
    <location>
        <begin position="641"/>
        <end position="652"/>
    </location>
</feature>
<dbReference type="ExpressionAtlas" id="F6H3G4">
    <property type="expression patterns" value="baseline and differential"/>
</dbReference>
<evidence type="ECO:0000256" key="3">
    <source>
        <dbReference type="ARBA" id="ARBA00022771"/>
    </source>
</evidence>
<organism evidence="8 9">
    <name type="scientific">Vitis vinifera</name>
    <name type="common">Grape</name>
    <dbReference type="NCBI Taxonomy" id="29760"/>
    <lineage>
        <taxon>Eukaryota</taxon>
        <taxon>Viridiplantae</taxon>
        <taxon>Streptophyta</taxon>
        <taxon>Embryophyta</taxon>
        <taxon>Tracheophyta</taxon>
        <taxon>Spermatophyta</taxon>
        <taxon>Magnoliopsida</taxon>
        <taxon>eudicotyledons</taxon>
        <taxon>Gunneridae</taxon>
        <taxon>Pentapetalae</taxon>
        <taxon>rosids</taxon>
        <taxon>Vitales</taxon>
        <taxon>Vitaceae</taxon>
        <taxon>Viteae</taxon>
        <taxon>Vitis</taxon>
    </lineage>
</organism>
<keyword evidence="5" id="KW-0539">Nucleus</keyword>